<reference evidence="5" key="2">
    <citation type="submission" date="2025-08" db="UniProtKB">
        <authorList>
            <consortium name="Ensembl"/>
        </authorList>
    </citation>
    <scope>IDENTIFICATION</scope>
</reference>
<evidence type="ECO:0000259" key="3">
    <source>
        <dbReference type="Pfam" id="PF20688"/>
    </source>
</evidence>
<feature type="compositionally biased region" description="Acidic residues" evidence="1">
    <location>
        <begin position="76"/>
        <end position="88"/>
    </location>
</feature>
<reference evidence="5 6" key="1">
    <citation type="submission" date="2019-04" db="EMBL/GenBank/DDBJ databases">
        <authorList>
            <consortium name="Wellcome Sanger Institute Data Sharing"/>
        </authorList>
    </citation>
    <scope>NUCLEOTIDE SEQUENCE [LARGE SCALE GENOMIC DNA]</scope>
</reference>
<dbReference type="Pfam" id="PF20692">
    <property type="entry name" value="cpSF2-GREB1"/>
    <property type="match status" value="1"/>
</dbReference>
<proteinExistence type="predicted"/>
<dbReference type="Proteomes" id="UP000694397">
    <property type="component" value="Chromosome 7"/>
</dbReference>
<feature type="compositionally biased region" description="Low complexity" evidence="1">
    <location>
        <begin position="243"/>
        <end position="253"/>
    </location>
</feature>
<evidence type="ECO:0000259" key="4">
    <source>
        <dbReference type="Pfam" id="PF20692"/>
    </source>
</evidence>
<feature type="domain" description="GREB1 N-terminal" evidence="2">
    <location>
        <begin position="78"/>
        <end position="227"/>
    </location>
</feature>
<dbReference type="Ensembl" id="ENSSFOT00015070209.1">
    <property type="protein sequence ID" value="ENSSFOP00015054575.1"/>
    <property type="gene ID" value="ENSSFOG00015021277.2"/>
</dbReference>
<dbReference type="PANTHER" id="PTHR15720">
    <property type="entry name" value="GREB1-RELATED"/>
    <property type="match status" value="1"/>
</dbReference>
<evidence type="ECO:0000313" key="5">
    <source>
        <dbReference type="Ensembl" id="ENSSFOP00015054575.1"/>
    </source>
</evidence>
<evidence type="ECO:0000313" key="6">
    <source>
        <dbReference type="Proteomes" id="UP000694397"/>
    </source>
</evidence>
<dbReference type="InterPro" id="IPR028422">
    <property type="entry name" value="GREB1"/>
</dbReference>
<organism evidence="5 6">
    <name type="scientific">Scleropages formosus</name>
    <name type="common">Asian bonytongue</name>
    <name type="synonym">Osteoglossum formosum</name>
    <dbReference type="NCBI Taxonomy" id="113540"/>
    <lineage>
        <taxon>Eukaryota</taxon>
        <taxon>Metazoa</taxon>
        <taxon>Chordata</taxon>
        <taxon>Craniata</taxon>
        <taxon>Vertebrata</taxon>
        <taxon>Euteleostomi</taxon>
        <taxon>Actinopterygii</taxon>
        <taxon>Neopterygii</taxon>
        <taxon>Teleostei</taxon>
        <taxon>Osteoglossocephala</taxon>
        <taxon>Osteoglossomorpha</taxon>
        <taxon>Osteoglossiformes</taxon>
        <taxon>Osteoglossidae</taxon>
        <taxon>Scleropages</taxon>
    </lineage>
</organism>
<dbReference type="Pfam" id="PF15782">
    <property type="entry name" value="GREB1_N"/>
    <property type="match status" value="1"/>
</dbReference>
<feature type="region of interest" description="Disordered" evidence="1">
    <location>
        <begin position="234"/>
        <end position="275"/>
    </location>
</feature>
<dbReference type="InterPro" id="IPR048659">
    <property type="entry name" value="GREB1-like_2nd"/>
</dbReference>
<dbReference type="InterPro" id="IPR046926">
    <property type="entry name" value="GREB1_N"/>
</dbReference>
<dbReference type="Pfam" id="PF20688">
    <property type="entry name" value="GREB1_2nd"/>
    <property type="match status" value="1"/>
</dbReference>
<gene>
    <name evidence="5" type="primary">GREB1L</name>
    <name evidence="5" type="synonym">greb1l</name>
</gene>
<protein>
    <submittedName>
        <fullName evidence="5">GREB1 like retinoic acid receptor coactivator</fullName>
    </submittedName>
</protein>
<evidence type="ECO:0000259" key="2">
    <source>
        <dbReference type="Pfam" id="PF15782"/>
    </source>
</evidence>
<feature type="domain" description="GREB1-like second" evidence="3">
    <location>
        <begin position="302"/>
        <end position="584"/>
    </location>
</feature>
<accession>A0A8C9TZD8</accession>
<dbReference type="PANTHER" id="PTHR15720:SF12">
    <property type="entry name" value="GREB1-LIKE PROTEIN"/>
    <property type="match status" value="1"/>
</dbReference>
<keyword evidence="6" id="KW-1185">Reference proteome</keyword>
<sequence length="985" mass="107067">MGNSYAGQLKSTGFSEALHSSIEASLRSSSPALLPVFSQLYLEPDRYVKPRVEISLQYREQSDHEPPSGQLSNCTENEEDPEEEDSSDTESPPLPYLQGPTPEGCCTVDGFCQAGKDLRLVSMATEQLEVPAGFRLVGAKSPSIPEHILVCAVDKRFLPDGNGKNALLGFLGNCVGCGEKGFRYFTEFCNHINLKLSTQPKKQKHLKYYLLRNSQGALCKGPLISWKDRKTKLSFGNPASTKPSSSSSPSSGRDSGGVDGHSSSPSSHSGGWSQSHMITSDKLMQPGWFSFAHSSWSTPLPMTSGPPKKRHRGWYSGSPVPVPPTAVHVPALRPATRPPDSLLSTPVLLSTSAILQPQPVAVGDTVIVPENLLNNSGVRPVILIGYGALPYFYGNVGDIVVSLLLVSCYKGGPLSEGCLEGLGSRQPLSVEDMVLLTLQYLVQLGKSHEIPLQEEFEQITRRAMICGPPAAPVPPSQLPWLARLAASVSGGSVQVLVASRSLGEGIGDALRALGEGPSPLRRPDYVAVVCVTESRGVEFCVLVLGKYQSRALAESMLTTTEFLKEISYELITGKVAALASHFKTTSLGDSLDRQLARLQRIRGKQGELDDGVHFQEAASMEPAPSTDPMSDVFQIYPPQLNVARRLLSQVCSIADTDSQHLDLGRFSKVDFLILVPASQVLVHQTAHRVRQSGVLVDLGIEDPRSARQKSDKYVVRLDGDVHAKMEAFMKKVKQNPYTLFVLIHDNAHIDLTSALSGSIAHGELQGLADRVVNCQEVLDAVNLLVLQVSSFPFTLQTRQSRIDIHNEVHWAAAESQSCSPLLYFGLSDYSCSLQWGVASPILRWDDSFEKMVNVLLDRHPHLHSMVIRSYLLIQQYTEAIMAVAGAPSLRSHTTPETLAITEELLTGARARTGRGSMLLVRVPSLQLAMLARERLEDVRDRLGLHLHFAVVLGGPSAEITLPPAFVARLKVCEIGERTQGGGVAY</sequence>
<reference evidence="5" key="3">
    <citation type="submission" date="2025-09" db="UniProtKB">
        <authorList>
            <consortium name="Ensembl"/>
        </authorList>
    </citation>
    <scope>IDENTIFICATION</scope>
</reference>
<feature type="region of interest" description="Disordered" evidence="1">
    <location>
        <begin position="58"/>
        <end position="99"/>
    </location>
</feature>
<dbReference type="AlphaFoldDB" id="A0A8C9TZD8"/>
<dbReference type="GeneTree" id="ENSGT00390000008041"/>
<evidence type="ECO:0000256" key="1">
    <source>
        <dbReference type="SAM" id="MobiDB-lite"/>
    </source>
</evidence>
<dbReference type="InterPro" id="IPR048657">
    <property type="entry name" value="GREB1-like_cpSF2"/>
</dbReference>
<feature type="compositionally biased region" description="Low complexity" evidence="1">
    <location>
        <begin position="260"/>
        <end position="275"/>
    </location>
</feature>
<name>A0A8C9TZD8_SCLFO</name>
<feature type="domain" description="GREB1-like circularly permuted SF2 helicase" evidence="4">
    <location>
        <begin position="633"/>
        <end position="971"/>
    </location>
</feature>
<dbReference type="GO" id="GO:0001822">
    <property type="term" value="P:kidney development"/>
    <property type="evidence" value="ECO:0007669"/>
    <property type="project" value="TreeGrafter"/>
</dbReference>